<feature type="compositionally biased region" description="Polar residues" evidence="5">
    <location>
        <begin position="281"/>
        <end position="293"/>
    </location>
</feature>
<evidence type="ECO:0000256" key="1">
    <source>
        <dbReference type="ARBA" id="ARBA00022723"/>
    </source>
</evidence>
<dbReference type="Pfam" id="PF01363">
    <property type="entry name" value="FYVE"/>
    <property type="match status" value="1"/>
</dbReference>
<feature type="compositionally biased region" description="Basic and acidic residues" evidence="5">
    <location>
        <begin position="578"/>
        <end position="589"/>
    </location>
</feature>
<dbReference type="GO" id="GO:0010008">
    <property type="term" value="C:endosome membrane"/>
    <property type="evidence" value="ECO:0007669"/>
    <property type="project" value="TreeGrafter"/>
</dbReference>
<dbReference type="EC" id="2.7.1.150" evidence="7"/>
<feature type="compositionally biased region" description="Basic residues" evidence="5">
    <location>
        <begin position="555"/>
        <end position="571"/>
    </location>
</feature>
<evidence type="ECO:0000256" key="2">
    <source>
        <dbReference type="ARBA" id="ARBA00022771"/>
    </source>
</evidence>
<feature type="domain" description="FYVE-type" evidence="6">
    <location>
        <begin position="403"/>
        <end position="462"/>
    </location>
</feature>
<evidence type="ECO:0000256" key="3">
    <source>
        <dbReference type="ARBA" id="ARBA00022833"/>
    </source>
</evidence>
<feature type="region of interest" description="Disordered" evidence="5">
    <location>
        <begin position="652"/>
        <end position="674"/>
    </location>
</feature>
<dbReference type="InterPro" id="IPR013083">
    <property type="entry name" value="Znf_RING/FYVE/PHD"/>
</dbReference>
<dbReference type="EMBL" id="JASUXU010000081">
    <property type="protein sequence ID" value="KAK0309562.1"/>
    <property type="molecule type" value="Genomic_DNA"/>
</dbReference>
<dbReference type="GO" id="GO:0000329">
    <property type="term" value="C:fungal-type vacuole membrane"/>
    <property type="evidence" value="ECO:0007669"/>
    <property type="project" value="TreeGrafter"/>
</dbReference>
<keyword evidence="7" id="KW-0808">Transferase</keyword>
<dbReference type="InterPro" id="IPR011011">
    <property type="entry name" value="Znf_FYVE_PHD"/>
</dbReference>
<dbReference type="Proteomes" id="UP001168146">
    <property type="component" value="Unassembled WGS sequence"/>
</dbReference>
<evidence type="ECO:0000313" key="8">
    <source>
        <dbReference type="Proteomes" id="UP001168146"/>
    </source>
</evidence>
<dbReference type="PANTHER" id="PTHR45748">
    <property type="entry name" value="1-PHOSPHATIDYLINOSITOL 3-PHOSPHATE 5-KINASE-RELATED"/>
    <property type="match status" value="1"/>
</dbReference>
<evidence type="ECO:0000313" key="7">
    <source>
        <dbReference type="EMBL" id="KAK0309562.1"/>
    </source>
</evidence>
<dbReference type="InterPro" id="IPR000306">
    <property type="entry name" value="Znf_FYVE"/>
</dbReference>
<organism evidence="7 8">
    <name type="scientific">Friedmanniomyces endolithicus</name>
    <dbReference type="NCBI Taxonomy" id="329885"/>
    <lineage>
        <taxon>Eukaryota</taxon>
        <taxon>Fungi</taxon>
        <taxon>Dikarya</taxon>
        <taxon>Ascomycota</taxon>
        <taxon>Pezizomycotina</taxon>
        <taxon>Dothideomycetes</taxon>
        <taxon>Dothideomycetidae</taxon>
        <taxon>Mycosphaerellales</taxon>
        <taxon>Teratosphaeriaceae</taxon>
        <taxon>Friedmanniomyces</taxon>
    </lineage>
</organism>
<dbReference type="Gene3D" id="3.30.40.10">
    <property type="entry name" value="Zinc/RING finger domain, C3HC4 (zinc finger)"/>
    <property type="match status" value="1"/>
</dbReference>
<protein>
    <submittedName>
        <fullName evidence="7">Mitochondrial distribution and morphology protein 12</fullName>
        <ecNumber evidence="7">2.7.1.150</ecNumber>
    </submittedName>
</protein>
<dbReference type="AlphaFoldDB" id="A0AAN6FA79"/>
<dbReference type="SMART" id="SM00064">
    <property type="entry name" value="FYVE"/>
    <property type="match status" value="1"/>
</dbReference>
<feature type="region of interest" description="Disordered" evidence="5">
    <location>
        <begin position="272"/>
        <end position="365"/>
    </location>
</feature>
<evidence type="ECO:0000259" key="6">
    <source>
        <dbReference type="PROSITE" id="PS50178"/>
    </source>
</evidence>
<evidence type="ECO:0000256" key="4">
    <source>
        <dbReference type="PROSITE-ProRule" id="PRU00091"/>
    </source>
</evidence>
<feature type="compositionally biased region" description="Basic and acidic residues" evidence="5">
    <location>
        <begin position="294"/>
        <end position="303"/>
    </location>
</feature>
<dbReference type="SUPFAM" id="SSF57903">
    <property type="entry name" value="FYVE/PHD zinc finger"/>
    <property type="match status" value="1"/>
</dbReference>
<comment type="caution">
    <text evidence="7">The sequence shown here is derived from an EMBL/GenBank/DDBJ whole genome shotgun (WGS) entry which is preliminary data.</text>
</comment>
<dbReference type="InterPro" id="IPR017455">
    <property type="entry name" value="Znf_FYVE-rel"/>
</dbReference>
<feature type="region of interest" description="Disordered" evidence="5">
    <location>
        <begin position="495"/>
        <end position="609"/>
    </location>
</feature>
<dbReference type="PANTHER" id="PTHR45748:SF7">
    <property type="entry name" value="1-PHOSPHATIDYLINOSITOL 3-PHOSPHATE 5-KINASE-RELATED"/>
    <property type="match status" value="1"/>
</dbReference>
<dbReference type="GO" id="GO:0000285">
    <property type="term" value="F:1-phosphatidylinositol-3-phosphate 5-kinase activity"/>
    <property type="evidence" value="ECO:0007669"/>
    <property type="project" value="UniProtKB-EC"/>
</dbReference>
<keyword evidence="2 4" id="KW-0863">Zinc-finger</keyword>
<dbReference type="FunFam" id="3.30.40.10:FF:000283">
    <property type="entry name" value="1-phosphatidylinositol-3-phosphate 5-kinase (Fab1)"/>
    <property type="match status" value="1"/>
</dbReference>
<feature type="compositionally biased region" description="Polar residues" evidence="5">
    <location>
        <begin position="105"/>
        <end position="127"/>
    </location>
</feature>
<name>A0AAN6FA79_9PEZI</name>
<evidence type="ECO:0000256" key="5">
    <source>
        <dbReference type="SAM" id="MobiDB-lite"/>
    </source>
</evidence>
<feature type="compositionally biased region" description="Polar residues" evidence="5">
    <location>
        <begin position="304"/>
        <end position="315"/>
    </location>
</feature>
<accession>A0AAN6FA79</accession>
<gene>
    <name evidence="7" type="primary">MDM12_3</name>
    <name evidence="7" type="ORF">LTR82_015184</name>
</gene>
<reference evidence="7" key="1">
    <citation type="submission" date="2021-12" db="EMBL/GenBank/DDBJ databases">
        <title>Black yeast isolated from Biological Soil Crust.</title>
        <authorList>
            <person name="Kurbessoian T."/>
        </authorList>
    </citation>
    <scope>NUCLEOTIDE SEQUENCE</scope>
    <source>
        <strain evidence="7">CCFEE 5208</strain>
    </source>
</reference>
<sequence length="840" mass="90788">MAPEPTSPSASSVLLPFLGPSRSRRGSLASINSRKEVDKDVLAQALDHIHTTASKSETLTSFHDFDGGRRAGAKELVSSGVSGLYNRLKQSVGGGTSAKDVGSRPRSNGSRDSVESGSRQSSLSTTRPALAVTLTKPVADTVPLSTASIAVSPVLSSFSSPGLSSELKPQAVNGRPTSADRAVVSEQLLGDSSKDLEPAIDGVGPNVEQQVLQDQPSQMDLERARSALLDDDRCDAAIQALARVLSHHETKPNDRQRQSRSLHIGWAADQAGGAAIEDASTRSAVASKTMTSSRLDDAQRENVRSAQDSPGSSVTRVDVSPLPEFEPSRAPSTAAGDDVASSTTARNARGRPSPNPSSSLNSAMQRRRTGIKVQPGLSSPHHVAHVPHHLKRRVISKEFWMKDENAKDCFYCGQSFSTFRRKHHCRTCGQIFDAKCTSLVQGRPFGQPGTLRLCKPCEAMIYGSDDDSTVFTDDGEEVDRSPRMRNSVMFDELPGSLDGPAHSRNDTGEVATPSIGIPASRRNREAKRRSNVIEFDAQPMLARPSSSHSLISLARRPRPSNHRRQQSRHQNLRGSRSNADERGPFHQELADPDLAPFMSDEGSDGEEMPSMMSTLEANGSLGEREKLGYGGLLASAMRKGRSRLGDKHRAALGVRGTKEEDESSTATNYWPRSSRKRNLSVSSVTMGRPSPRRSKSNIFLKTIEIEDVDNKVSAPVAAPESHTKVVRSSAMHGSDAPPIEMNRASLEHVRRLLAQLLKDGKVEQATAWEKALLPILLQCTDDVEPDVQRGDDMDIRHYIKLKKVTGGKPGDTSYVSGVVFSKNVALKSMARQSGILALPS</sequence>
<feature type="region of interest" description="Disordered" evidence="5">
    <location>
        <begin position="1"/>
        <end position="31"/>
    </location>
</feature>
<dbReference type="GO" id="GO:0046854">
    <property type="term" value="P:phosphatidylinositol phosphate biosynthetic process"/>
    <property type="evidence" value="ECO:0007669"/>
    <property type="project" value="TreeGrafter"/>
</dbReference>
<feature type="region of interest" description="Disordered" evidence="5">
    <location>
        <begin position="715"/>
        <end position="737"/>
    </location>
</feature>
<feature type="compositionally biased region" description="Low complexity" evidence="5">
    <location>
        <begin position="345"/>
        <end position="363"/>
    </location>
</feature>
<keyword evidence="3" id="KW-0862">Zinc</keyword>
<keyword evidence="1" id="KW-0479">Metal-binding</keyword>
<feature type="region of interest" description="Disordered" evidence="5">
    <location>
        <begin position="88"/>
        <end position="128"/>
    </location>
</feature>
<proteinExistence type="predicted"/>
<dbReference type="PROSITE" id="PS50178">
    <property type="entry name" value="ZF_FYVE"/>
    <property type="match status" value="1"/>
</dbReference>
<dbReference type="GO" id="GO:0008270">
    <property type="term" value="F:zinc ion binding"/>
    <property type="evidence" value="ECO:0007669"/>
    <property type="project" value="UniProtKB-KW"/>
</dbReference>